<dbReference type="Pfam" id="PF05488">
    <property type="entry name" value="PAAR_motif"/>
    <property type="match status" value="1"/>
</dbReference>
<evidence type="ECO:0000313" key="2">
    <source>
        <dbReference type="Proteomes" id="UP000572407"/>
    </source>
</evidence>
<gene>
    <name evidence="1" type="ORF">FHK92_24840</name>
</gene>
<dbReference type="AlphaFoldDB" id="A0A7V8UGK5"/>
<dbReference type="InterPro" id="IPR008727">
    <property type="entry name" value="PAAR_motif"/>
</dbReference>
<proteinExistence type="predicted"/>
<name>A0A7V8UGK5_9PSED</name>
<accession>A0A7V8UGK5</accession>
<dbReference type="Proteomes" id="UP000572407">
    <property type="component" value="Unassembled WGS sequence"/>
</dbReference>
<evidence type="ECO:0000313" key="1">
    <source>
        <dbReference type="EMBL" id="MBA1380980.1"/>
    </source>
</evidence>
<dbReference type="Gene3D" id="2.60.200.60">
    <property type="match status" value="1"/>
</dbReference>
<organism evidence="1 2">
    <name type="scientific">Pseudomonas brassicacearum subsp. neoaurantiaca</name>
    <dbReference type="NCBI Taxonomy" id="494916"/>
    <lineage>
        <taxon>Bacteria</taxon>
        <taxon>Pseudomonadati</taxon>
        <taxon>Pseudomonadota</taxon>
        <taxon>Gammaproteobacteria</taxon>
        <taxon>Pseudomonadales</taxon>
        <taxon>Pseudomonadaceae</taxon>
        <taxon>Pseudomonas</taxon>
    </lineage>
</organism>
<sequence>MMPLIRLGDPLRPFGGEVLEGRFLAFGQRLSCAGDKVRCDKHGENRIAQGATGFSFNGQLLALDGYRCECGCTLVSTLPLSSISVKP</sequence>
<dbReference type="EMBL" id="VDLV01000054">
    <property type="protein sequence ID" value="MBA1380980.1"/>
    <property type="molecule type" value="Genomic_DNA"/>
</dbReference>
<dbReference type="CDD" id="cd14744">
    <property type="entry name" value="PAAR_CT_2"/>
    <property type="match status" value="1"/>
</dbReference>
<protein>
    <submittedName>
        <fullName evidence="1">PAAR domain-containing protein</fullName>
    </submittedName>
</protein>
<reference evidence="1 2" key="1">
    <citation type="submission" date="2019-06" db="EMBL/GenBank/DDBJ databases">
        <title>Analysis of the biodiversity of Brassica napus bacterial endophytes for the selection of potential efficient biofertilizers for rapeseed crops.</title>
        <authorList>
            <person name="Jimenez-Gomez A."/>
            <person name="Saati-Santamaria Z."/>
            <person name="Menendez E."/>
            <person name="Rivas R."/>
            <person name="Mateos P.F."/>
            <person name="Velazquez E."/>
            <person name="Garcia-Fraile P."/>
        </authorList>
    </citation>
    <scope>NUCLEOTIDE SEQUENCE [LARGE SCALE GENOMIC DNA]</scope>
    <source>
        <strain evidence="1 2">CDVBN10</strain>
    </source>
</reference>
<dbReference type="RefSeq" id="WP_181290305.1">
    <property type="nucleotide sequence ID" value="NZ_VDLV01000054.1"/>
</dbReference>
<comment type="caution">
    <text evidence="1">The sequence shown here is derived from an EMBL/GenBank/DDBJ whole genome shotgun (WGS) entry which is preliminary data.</text>
</comment>